<dbReference type="GO" id="GO:0036503">
    <property type="term" value="P:ERAD pathway"/>
    <property type="evidence" value="ECO:0007669"/>
    <property type="project" value="UniProtKB-ARBA"/>
</dbReference>
<feature type="compositionally biased region" description="Basic and acidic residues" evidence="14">
    <location>
        <begin position="963"/>
        <end position="972"/>
    </location>
</feature>
<feature type="compositionally biased region" description="Basic and acidic residues" evidence="14">
    <location>
        <begin position="199"/>
        <end position="217"/>
    </location>
</feature>
<evidence type="ECO:0000256" key="8">
    <source>
        <dbReference type="ARBA" id="ARBA00047669"/>
    </source>
</evidence>
<sequence>MFRREDRSGIPFHDDNKYAKSPFSLHTKAQPRLRLRKRHAVLVLCLFAATYLFLKSPSASVSFRSGSSSHAAVPKGGRTVAEQGQAKEKFVVPIPPHKEGGNVDTSGNSNTSNNININNNNNDKAAAKKQEDKKKKKKKKAPPTLFEFDDKNENPIFQDVVRSNKSKSKGKDSRLNSDAAPPPPPPVAPSVPEAPVPKQQHDWKEIEDGQKEEKNASETDNVDDDTTGGRRLPSYGHDQTSTGSQGNSNSGAYAKNAPIWEERKNRVKEAFVHSWAAYRRDAWGKDEYHPVSKYGSNMIRNGQGFTIVDSLDTILLMGLEDEFEEAKAWVKNELDFDQDGEVNLFETTIRVLGGLLSAYDQSGQDPVFLHKAVDLADRLMGAFETASGIPYASVHLKDRRGVPSHDRGISSTSEVATLQLEFKYLSHLTGDAKYWKAAENVILKMKELDNLDGLVPIYINPYTGNFQGGEIRLGSRGDSYYEYLIKQYLQTGKKEIVYKDMYDHAMGGVKKHLLGRTIPHNLLFVGEISKYEPKNLSPKMDHLVCFLGGTMALGSTEGRSLNDGRQSPPRPRLSIVQEQDFKVGEELTESCYEMYHQTETGLAPEIVYWVQKEEQIRGKSALQHAPGSDFIINDRDGHNWLRPETVESLFYMWRLTGNDKYRHWGWNIFEAIEKYSKVSTGGYSSIHDIRRADNVRSSDKMETFFLAETLKYFYLLFGSEEVLPLDKYVFNTEAHPLPIFTPSDELLARTASYRSSSSSSETSPDDKDKDEELSSEDKRYKDLISKEDDQEAVADDEDSPENDEEPSADDDDDVNTIEDAEEDVAGPHDSLTSDDTEKTNNKGSLEDEDEEGDDDVDEVDQGLEDLALDTGEDEEAEVPEVEVDYEDNANEGEADEDTEEDGEEEDGQDGEDGDDGGDGELGTELDVEEEDDEGEEPDEEDEDEEEEDDFSVEVGGDDYGVVKPEDWEGKDGEEGEEKEVEKQEPSYNDHGLL</sequence>
<feature type="active site" description="Proton donor" evidence="10">
    <location>
        <position position="605"/>
    </location>
</feature>
<dbReference type="AlphaFoldDB" id="A0A9P7ZWI4"/>
<dbReference type="PRINTS" id="PR00747">
    <property type="entry name" value="GLYHDRLASE47"/>
</dbReference>
<evidence type="ECO:0000256" key="14">
    <source>
        <dbReference type="SAM" id="MobiDB-lite"/>
    </source>
</evidence>
<feature type="compositionally biased region" description="Low complexity" evidence="14">
    <location>
        <begin position="239"/>
        <end position="251"/>
    </location>
</feature>
<accession>A0A9P7ZWI4</accession>
<evidence type="ECO:0000256" key="11">
    <source>
        <dbReference type="PIRSR" id="PIRSR601382-2"/>
    </source>
</evidence>
<feature type="active site" evidence="10">
    <location>
        <position position="644"/>
    </location>
</feature>
<evidence type="ECO:0000256" key="7">
    <source>
        <dbReference type="ARBA" id="ARBA00023157"/>
    </source>
</evidence>
<evidence type="ECO:0000256" key="4">
    <source>
        <dbReference type="ARBA" id="ARBA00022723"/>
    </source>
</evidence>
<dbReference type="Proteomes" id="UP000717515">
    <property type="component" value="Unassembled WGS sequence"/>
</dbReference>
<evidence type="ECO:0000256" key="13">
    <source>
        <dbReference type="RuleBase" id="RU361193"/>
    </source>
</evidence>
<feature type="compositionally biased region" description="Low complexity" evidence="14">
    <location>
        <begin position="113"/>
        <end position="124"/>
    </location>
</feature>
<evidence type="ECO:0000256" key="2">
    <source>
        <dbReference type="ARBA" id="ARBA00004922"/>
    </source>
</evidence>
<dbReference type="EMBL" id="JAIFTL010000397">
    <property type="protein sequence ID" value="KAG9319678.1"/>
    <property type="molecule type" value="Genomic_DNA"/>
</dbReference>
<dbReference type="SUPFAM" id="SSF48225">
    <property type="entry name" value="Seven-hairpin glycosidases"/>
    <property type="match status" value="1"/>
</dbReference>
<keyword evidence="7 12" id="KW-1015">Disulfide bond</keyword>
<dbReference type="Gene3D" id="1.50.10.10">
    <property type="match status" value="1"/>
</dbReference>
<feature type="compositionally biased region" description="Low complexity" evidence="14">
    <location>
        <begin position="752"/>
        <end position="762"/>
    </location>
</feature>
<evidence type="ECO:0000313" key="15">
    <source>
        <dbReference type="EMBL" id="KAG9319678.1"/>
    </source>
</evidence>
<protein>
    <recommendedName>
        <fullName evidence="13">alpha-1,2-Mannosidase</fullName>
        <ecNumber evidence="13">3.2.1.-</ecNumber>
    </recommendedName>
</protein>
<comment type="catalytic activity">
    <reaction evidence="8">
        <text>N(4)-(alpha-D-Man-(1-&gt;2)-alpha-D-Man-(1-&gt;2)-alpha-D-Man-(1-&gt;3)-[alpha-D-Man-(1-&gt;3)-[alpha-D-Man-(1-&gt;2)-alpha-D-Man-(1-&gt;6)]-alpha-D-Man-(1-&gt;6)]-beta-D-Man-(1-&gt;4)-beta-D-GlcNAc-(1-&gt;4)-beta-D-GlcNAc)-L-asparaginyl-[protein] (N-glucan mannose isomer 8A1,2,3B1,3) + 3 H2O = N(4)-(alpha-D-Man-(1-&gt;3)-[alpha-D-Man-(1-&gt;3)-[alpha-D-Man-(1-&gt;6)]-alpha-D-Man-(1-&gt;6)]-beta-D-Man-(1-&gt;4)-beta-D-GlcNAc-(1-&gt;4)-beta-D-GlcNAc)-L-asparaginyl-[protein] (N-glucan mannose isomer 5A1,2) + 3 beta-D-mannose</text>
        <dbReference type="Rhea" id="RHEA:56028"/>
        <dbReference type="Rhea" id="RHEA-COMP:14358"/>
        <dbReference type="Rhea" id="RHEA-COMP:14367"/>
        <dbReference type="ChEBI" id="CHEBI:15377"/>
        <dbReference type="ChEBI" id="CHEBI:28563"/>
        <dbReference type="ChEBI" id="CHEBI:59087"/>
        <dbReference type="ChEBI" id="CHEBI:60628"/>
        <dbReference type="EC" id="3.2.1.113"/>
    </reaction>
</comment>
<organism evidence="15 16">
    <name type="scientific">Mortierella alpina</name>
    <name type="common">Oleaginous fungus</name>
    <name type="synonym">Mortierella renispora</name>
    <dbReference type="NCBI Taxonomy" id="64518"/>
    <lineage>
        <taxon>Eukaryota</taxon>
        <taxon>Fungi</taxon>
        <taxon>Fungi incertae sedis</taxon>
        <taxon>Mucoromycota</taxon>
        <taxon>Mortierellomycotina</taxon>
        <taxon>Mortierellomycetes</taxon>
        <taxon>Mortierellales</taxon>
        <taxon>Mortierellaceae</taxon>
        <taxon>Mortierella</taxon>
    </lineage>
</organism>
<dbReference type="InterPro" id="IPR001382">
    <property type="entry name" value="Glyco_hydro_47"/>
</dbReference>
<feature type="region of interest" description="Disordered" evidence="14">
    <location>
        <begin position="751"/>
        <end position="993"/>
    </location>
</feature>
<evidence type="ECO:0000256" key="6">
    <source>
        <dbReference type="ARBA" id="ARBA00022837"/>
    </source>
</evidence>
<feature type="compositionally biased region" description="Basic and acidic residues" evidence="14">
    <location>
        <begin position="764"/>
        <end position="787"/>
    </location>
</feature>
<dbReference type="InterPro" id="IPR036026">
    <property type="entry name" value="Seven-hairpin_glycosidases"/>
</dbReference>
<dbReference type="PANTHER" id="PTHR11742">
    <property type="entry name" value="MANNOSYL-OLIGOSACCHARIDE ALPHA-1,2-MANNOSIDASE-RELATED"/>
    <property type="match status" value="1"/>
</dbReference>
<feature type="compositionally biased region" description="Basic and acidic residues" evidence="14">
    <location>
        <begin position="85"/>
        <end position="101"/>
    </location>
</feature>
<feature type="binding site" evidence="11">
    <location>
        <position position="732"/>
    </location>
    <ligand>
        <name>Ca(2+)</name>
        <dbReference type="ChEBI" id="CHEBI:29108"/>
    </ligand>
</feature>
<feature type="active site" evidence="10">
    <location>
        <position position="478"/>
    </location>
</feature>
<evidence type="ECO:0000256" key="12">
    <source>
        <dbReference type="PIRSR" id="PIRSR601382-3"/>
    </source>
</evidence>
<comment type="pathway">
    <text evidence="2">Protein modification; protein glycosylation.</text>
</comment>
<feature type="active site" description="Proton donor" evidence="10">
    <location>
        <position position="346"/>
    </location>
</feature>
<dbReference type="GO" id="GO:0005975">
    <property type="term" value="P:carbohydrate metabolic process"/>
    <property type="evidence" value="ECO:0007669"/>
    <property type="project" value="InterPro"/>
</dbReference>
<evidence type="ECO:0000313" key="16">
    <source>
        <dbReference type="Proteomes" id="UP000717515"/>
    </source>
</evidence>
<feature type="compositionally biased region" description="Polar residues" evidence="14">
    <location>
        <begin position="103"/>
        <end position="112"/>
    </location>
</feature>
<dbReference type="Pfam" id="PF01532">
    <property type="entry name" value="Glyco_hydro_47"/>
    <property type="match status" value="1"/>
</dbReference>
<feature type="region of interest" description="Disordered" evidence="14">
    <location>
        <begin position="64"/>
        <end position="253"/>
    </location>
</feature>
<comment type="cofactor">
    <cofactor evidence="1 11">
        <name>Ca(2+)</name>
        <dbReference type="ChEBI" id="CHEBI:29108"/>
    </cofactor>
</comment>
<dbReference type="GO" id="GO:0016020">
    <property type="term" value="C:membrane"/>
    <property type="evidence" value="ECO:0007669"/>
    <property type="project" value="InterPro"/>
</dbReference>
<evidence type="ECO:0000256" key="9">
    <source>
        <dbReference type="ARBA" id="ARBA00048605"/>
    </source>
</evidence>
<dbReference type="InterPro" id="IPR012341">
    <property type="entry name" value="6hp_glycosidase-like_sf"/>
</dbReference>
<comment type="caution">
    <text evidence="15">The sequence shown here is derived from an EMBL/GenBank/DDBJ whole genome shotgun (WGS) entry which is preliminary data.</text>
</comment>
<comment type="similarity">
    <text evidence="3 13">Belongs to the glycosyl hydrolase 47 family.</text>
</comment>
<feature type="disulfide bond" evidence="12">
    <location>
        <begin position="545"/>
        <end position="591"/>
    </location>
</feature>
<dbReference type="GO" id="GO:0005509">
    <property type="term" value="F:calcium ion binding"/>
    <property type="evidence" value="ECO:0007669"/>
    <property type="project" value="InterPro"/>
</dbReference>
<keyword evidence="4 11" id="KW-0479">Metal-binding</keyword>
<name>A0A9P7ZWI4_MORAP</name>
<keyword evidence="13" id="KW-0326">Glycosidase</keyword>
<feature type="compositionally biased region" description="Pro residues" evidence="14">
    <location>
        <begin position="180"/>
        <end position="195"/>
    </location>
</feature>
<gene>
    <name evidence="15" type="ORF">KVV02_005050</name>
</gene>
<reference evidence="15" key="1">
    <citation type="submission" date="2021-07" db="EMBL/GenBank/DDBJ databases">
        <title>Draft genome of Mortierella alpina, strain LL118, isolated from an aspen leaf litter sample.</title>
        <authorList>
            <person name="Yang S."/>
            <person name="Vinatzer B.A."/>
        </authorList>
    </citation>
    <scope>NUCLEOTIDE SEQUENCE</scope>
    <source>
        <strain evidence="15">LL118</strain>
    </source>
</reference>
<feature type="compositionally biased region" description="Acidic residues" evidence="14">
    <location>
        <begin position="788"/>
        <end position="824"/>
    </location>
</feature>
<evidence type="ECO:0000256" key="1">
    <source>
        <dbReference type="ARBA" id="ARBA00001913"/>
    </source>
</evidence>
<keyword evidence="6 11" id="KW-0106">Calcium</keyword>
<proteinExistence type="inferred from homology"/>
<evidence type="ECO:0000256" key="10">
    <source>
        <dbReference type="PIRSR" id="PIRSR601382-1"/>
    </source>
</evidence>
<dbReference type="EC" id="3.2.1.-" evidence="13"/>
<dbReference type="GO" id="GO:0004571">
    <property type="term" value="F:mannosyl-oligosaccharide 1,2-alpha-mannosidase activity"/>
    <property type="evidence" value="ECO:0007669"/>
    <property type="project" value="UniProtKB-EC"/>
</dbReference>
<dbReference type="InterPro" id="IPR050749">
    <property type="entry name" value="Glycosyl_Hydrolase_47"/>
</dbReference>
<dbReference type="PANTHER" id="PTHR11742:SF55">
    <property type="entry name" value="ENDOPLASMIC RETICULUM MANNOSYL-OLIGOSACCHARIDE 1,2-ALPHA-MANNOSIDASE"/>
    <property type="match status" value="1"/>
</dbReference>
<dbReference type="GO" id="GO:0005783">
    <property type="term" value="C:endoplasmic reticulum"/>
    <property type="evidence" value="ECO:0007669"/>
    <property type="project" value="TreeGrafter"/>
</dbReference>
<keyword evidence="5 13" id="KW-0378">Hydrolase</keyword>
<evidence type="ECO:0000256" key="5">
    <source>
        <dbReference type="ARBA" id="ARBA00022801"/>
    </source>
</evidence>
<evidence type="ECO:0000256" key="3">
    <source>
        <dbReference type="ARBA" id="ARBA00007658"/>
    </source>
</evidence>
<comment type="catalytic activity">
    <reaction evidence="9">
        <text>N(4)-(alpha-D-Man-(1-&gt;2)-alpha-D-Man-(1-&gt;2)-alpha-D-Man-(1-&gt;3)-[alpha-D-Man-(1-&gt;2)-alpha-D-Man-(1-&gt;3)-[alpha-D-Man-(1-&gt;2)-alpha-D-Man-(1-&gt;6)]-alpha-D-Man-(1-&gt;6)]-beta-D-Man-(1-&gt;4)-beta-D-GlcNAc-(1-&gt;4)-beta-D-GlcNAc)-L-asparaginyl-[protein] (N-glucan mannose isomer 9A1,2,3B1,2,3) + 4 H2O = N(4)-(alpha-D-Man-(1-&gt;3)-[alpha-D-Man-(1-&gt;3)-[alpha-D-Man-(1-&gt;6)]-alpha-D-Man-(1-&gt;6)]-beta-D-Man-(1-&gt;4)-beta-D-GlcNAc-(1-&gt;4)-beta-D-GlcNAc)-L-asparaginyl-[protein] (N-glucan mannose isomer 5A1,2) + 4 beta-D-mannose</text>
        <dbReference type="Rhea" id="RHEA:56008"/>
        <dbReference type="Rhea" id="RHEA-COMP:14356"/>
        <dbReference type="Rhea" id="RHEA-COMP:14367"/>
        <dbReference type="ChEBI" id="CHEBI:15377"/>
        <dbReference type="ChEBI" id="CHEBI:28563"/>
        <dbReference type="ChEBI" id="CHEBI:59087"/>
        <dbReference type="ChEBI" id="CHEBI:139493"/>
        <dbReference type="EC" id="3.2.1.113"/>
    </reaction>
</comment>
<feature type="compositionally biased region" description="Acidic residues" evidence="14">
    <location>
        <begin position="846"/>
        <end position="951"/>
    </location>
</feature>